<accession>A0A930DQ37</accession>
<proteinExistence type="predicted"/>
<dbReference type="Pfam" id="PF09913">
    <property type="entry name" value="DUF2142"/>
    <property type="match status" value="1"/>
</dbReference>
<evidence type="ECO:0000313" key="3">
    <source>
        <dbReference type="Proteomes" id="UP000709351"/>
    </source>
</evidence>
<evidence type="ECO:0000313" key="2">
    <source>
        <dbReference type="EMBL" id="MBF1284061.1"/>
    </source>
</evidence>
<comment type="caution">
    <text evidence="2">The sequence shown here is derived from an EMBL/GenBank/DDBJ whole genome shotgun (WGS) entry which is preliminary data.</text>
</comment>
<keyword evidence="1" id="KW-1133">Transmembrane helix</keyword>
<dbReference type="InterPro" id="IPR018674">
    <property type="entry name" value="DUF2142_membrane"/>
</dbReference>
<name>A0A930DQ37_9FIRM</name>
<gene>
    <name evidence="2" type="ORF">HXM93_05975</name>
</gene>
<reference evidence="2" key="1">
    <citation type="submission" date="2020-04" db="EMBL/GenBank/DDBJ databases">
        <title>Deep metagenomics examines the oral microbiome during advanced dental caries in children, revealing novel taxa and co-occurrences with host molecules.</title>
        <authorList>
            <person name="Baker J.L."/>
            <person name="Morton J.T."/>
            <person name="Dinis M."/>
            <person name="Alvarez R."/>
            <person name="Tran N.C."/>
            <person name="Knight R."/>
            <person name="Edlund A."/>
        </authorList>
    </citation>
    <scope>NUCLEOTIDE SEQUENCE</scope>
    <source>
        <strain evidence="2">JCVI_24_bin.2</strain>
    </source>
</reference>
<feature type="transmembrane region" description="Helical" evidence="1">
    <location>
        <begin position="463"/>
        <end position="480"/>
    </location>
</feature>
<dbReference type="AlphaFoldDB" id="A0A930DQ37"/>
<keyword evidence="1" id="KW-0812">Transmembrane</keyword>
<organism evidence="2 3">
    <name type="scientific">Oribacterium parvum</name>
    <dbReference type="NCBI Taxonomy" id="1501329"/>
    <lineage>
        <taxon>Bacteria</taxon>
        <taxon>Bacillati</taxon>
        <taxon>Bacillota</taxon>
        <taxon>Clostridia</taxon>
        <taxon>Lachnospirales</taxon>
        <taxon>Lachnospiraceae</taxon>
        <taxon>Oribacterium</taxon>
    </lineage>
</organism>
<keyword evidence="1" id="KW-0472">Membrane</keyword>
<feature type="transmembrane region" description="Helical" evidence="1">
    <location>
        <begin position="187"/>
        <end position="206"/>
    </location>
</feature>
<protein>
    <submittedName>
        <fullName evidence="2">DUF2142 domain-containing protein</fullName>
    </submittedName>
</protein>
<feature type="transmembrane region" description="Helical" evidence="1">
    <location>
        <begin position="294"/>
        <end position="315"/>
    </location>
</feature>
<evidence type="ECO:0000256" key="1">
    <source>
        <dbReference type="SAM" id="Phobius"/>
    </source>
</evidence>
<dbReference type="Proteomes" id="UP000709351">
    <property type="component" value="Unassembled WGS sequence"/>
</dbReference>
<feature type="transmembrane region" description="Helical" evidence="1">
    <location>
        <begin position="492"/>
        <end position="513"/>
    </location>
</feature>
<feature type="transmembrane region" description="Helical" evidence="1">
    <location>
        <begin position="259"/>
        <end position="288"/>
    </location>
</feature>
<dbReference type="EMBL" id="JABZRD010000352">
    <property type="protein sequence ID" value="MBF1284061.1"/>
    <property type="molecule type" value="Genomic_DNA"/>
</dbReference>
<feature type="transmembrane region" description="Helical" evidence="1">
    <location>
        <begin position="45"/>
        <end position="65"/>
    </location>
</feature>
<feature type="transmembrane region" description="Helical" evidence="1">
    <location>
        <begin position="158"/>
        <end position="175"/>
    </location>
</feature>
<feature type="transmembrane region" description="Helical" evidence="1">
    <location>
        <begin position="18"/>
        <end position="38"/>
    </location>
</feature>
<feature type="transmembrane region" description="Helical" evidence="1">
    <location>
        <begin position="427"/>
        <end position="448"/>
    </location>
</feature>
<feature type="transmembrane region" description="Helical" evidence="1">
    <location>
        <begin position="226"/>
        <end position="247"/>
    </location>
</feature>
<sequence>MIKLLEDMRVYPAFGREVFFLFFLSVLLFLLVFFLFFLKKTRLSQVFFITMMLLGSVYSFVLMPLSAPDEVLHYVGAYELSSKMLGTPKPLYDHDGNLRIRKEDTEIDDWSGDNKPNEATVFGMFIQREQILERQEAGFFATEGGYGYTLQKPVSTTPFAYFFPALGFSFARLISASRFTLLYFGRFFNLLFFAFMGAIAIEKMPFGREMLFSISLFPMTLELVSSLSYDTFILALSFVLLSIVLDYQHREEKLGLKEIGIICLLAVLLSPCKMIYSMLFASCVVVSYRRFSSPLLYFFAIFAVGLSIVLGVLLVNFDSFSRYLRPQADTVNVSDVVGDGIVQETYNRRETFAQPDVFVKILRNTFMIKGKEYLLTMVGNPLGQFDTRVSFPEGLCYLFLLFPFATAILGEKKAIRKKTYLNIAQRTVFLLLSVGLVLVTLTMMLFAYTPKRTDYVLGVQGRYFIPVLPFFILSLVPLGLRGKKGEKLARGILLFQILANLVFCIYTYCTLFQS</sequence>